<evidence type="ECO:0008006" key="4">
    <source>
        <dbReference type="Google" id="ProtNLM"/>
    </source>
</evidence>
<dbReference type="SUPFAM" id="SSF54236">
    <property type="entry name" value="Ubiquitin-like"/>
    <property type="match status" value="1"/>
</dbReference>
<protein>
    <recommendedName>
        <fullName evidence="4">Ubiquitin-like domain-containing protein</fullName>
    </recommendedName>
</protein>
<feature type="region of interest" description="Disordered" evidence="1">
    <location>
        <begin position="306"/>
        <end position="341"/>
    </location>
</feature>
<comment type="caution">
    <text evidence="2">The sequence shown here is derived from an EMBL/GenBank/DDBJ whole genome shotgun (WGS) entry which is preliminary data.</text>
</comment>
<dbReference type="EMBL" id="JAPFFF010000005">
    <property type="protein sequence ID" value="KAK8890632.1"/>
    <property type="molecule type" value="Genomic_DNA"/>
</dbReference>
<gene>
    <name evidence="2" type="ORF">M9Y10_035413</name>
</gene>
<name>A0ABR2KHP3_9EUKA</name>
<dbReference type="InterPro" id="IPR029071">
    <property type="entry name" value="Ubiquitin-like_domsf"/>
</dbReference>
<evidence type="ECO:0000256" key="1">
    <source>
        <dbReference type="SAM" id="MobiDB-lite"/>
    </source>
</evidence>
<reference evidence="2 3" key="1">
    <citation type="submission" date="2024-04" db="EMBL/GenBank/DDBJ databases">
        <title>Tritrichomonas musculus Genome.</title>
        <authorList>
            <person name="Alves-Ferreira E."/>
            <person name="Grigg M."/>
            <person name="Lorenzi H."/>
            <person name="Galac M."/>
        </authorList>
    </citation>
    <scope>NUCLEOTIDE SEQUENCE [LARGE SCALE GENOMIC DNA]</scope>
    <source>
        <strain evidence="2 3">EAF2021</strain>
    </source>
</reference>
<proteinExistence type="predicted"/>
<dbReference type="Proteomes" id="UP001470230">
    <property type="component" value="Unassembled WGS sequence"/>
</dbReference>
<evidence type="ECO:0000313" key="3">
    <source>
        <dbReference type="Proteomes" id="UP001470230"/>
    </source>
</evidence>
<dbReference type="CDD" id="cd17039">
    <property type="entry name" value="Ubl_ubiquitin_like"/>
    <property type="match status" value="1"/>
</dbReference>
<sequence>MIVTVLMYKHPKFEVNVNKAGTIRDLKISISNYLRIPITENNLRNIYILKRGEKCLSNYSLSSLHISDQSVIRCHINAKSLEKISPPKFDDELQEYNSQNLNVNDQINGIDKLYFEKPLKSLNNDNDFDFQSNDHIPNRLYQTSKYIYDDDTNIDDDLPYSFSDFNYYYAMRSKSFSCESPPKDSTLPIFKDIALTKVDSHPKGLINLINNYNNAQNYIDRQNEKYYSSKVSSSVNFNCGSNLHSQSFTSGQNLPLNQDEPSCECLPCCFPNTYSFNNLYDSNDDNYETNSYNQLNNDDNKCITINTNNSDNNNNTNNTNNLTSTHDIHSNSYDSNNNTSN</sequence>
<evidence type="ECO:0000313" key="2">
    <source>
        <dbReference type="EMBL" id="KAK8890632.1"/>
    </source>
</evidence>
<keyword evidence="3" id="KW-1185">Reference proteome</keyword>
<organism evidence="2 3">
    <name type="scientific">Tritrichomonas musculus</name>
    <dbReference type="NCBI Taxonomy" id="1915356"/>
    <lineage>
        <taxon>Eukaryota</taxon>
        <taxon>Metamonada</taxon>
        <taxon>Parabasalia</taxon>
        <taxon>Tritrichomonadida</taxon>
        <taxon>Tritrichomonadidae</taxon>
        <taxon>Tritrichomonas</taxon>
    </lineage>
</organism>
<accession>A0ABR2KHP3</accession>